<feature type="region of interest" description="Disordered" evidence="1">
    <location>
        <begin position="1"/>
        <end position="22"/>
    </location>
</feature>
<sequence>MSEQRFPPRAPLPDAPPMPPSFPISFDDIEASARRALDRLQSTSENIAAIRVEHSDEDELVTVVVDGTGALVDLRIAEDAMSLTPQALGQLVVDTATAGAGRAFAELGGHITAFTGAAADDPGPQGLLDRHRPDPEG</sequence>
<keyword evidence="3" id="KW-1185">Reference proteome</keyword>
<dbReference type="Gene3D" id="3.30.1310.10">
    <property type="entry name" value="Nucleoid-associated protein YbaB-like domain"/>
    <property type="match status" value="1"/>
</dbReference>
<dbReference type="EMBL" id="JAMTCG010000008">
    <property type="protein sequence ID" value="MCP2162818.1"/>
    <property type="molecule type" value="Genomic_DNA"/>
</dbReference>
<evidence type="ECO:0000313" key="2">
    <source>
        <dbReference type="EMBL" id="MCP2162818.1"/>
    </source>
</evidence>
<keyword evidence="2" id="KW-0238">DNA-binding</keyword>
<feature type="region of interest" description="Disordered" evidence="1">
    <location>
        <begin position="116"/>
        <end position="137"/>
    </location>
</feature>
<proteinExistence type="predicted"/>
<organism evidence="2 3">
    <name type="scientific">Williamsia serinedens</name>
    <dbReference type="NCBI Taxonomy" id="391736"/>
    <lineage>
        <taxon>Bacteria</taxon>
        <taxon>Bacillati</taxon>
        <taxon>Actinomycetota</taxon>
        <taxon>Actinomycetes</taxon>
        <taxon>Mycobacteriales</taxon>
        <taxon>Nocardiaceae</taxon>
        <taxon>Williamsia</taxon>
    </lineage>
</organism>
<accession>A0ABT1HAH3</accession>
<evidence type="ECO:0000313" key="3">
    <source>
        <dbReference type="Proteomes" id="UP001205740"/>
    </source>
</evidence>
<dbReference type="InterPro" id="IPR036894">
    <property type="entry name" value="YbaB-like_sf"/>
</dbReference>
<dbReference type="SUPFAM" id="SSF82607">
    <property type="entry name" value="YbaB-like"/>
    <property type="match status" value="1"/>
</dbReference>
<dbReference type="RefSeq" id="WP_253656393.1">
    <property type="nucleotide sequence ID" value="NZ_BAAAOE010000006.1"/>
</dbReference>
<name>A0ABT1HAH3_9NOCA</name>
<comment type="caution">
    <text evidence="2">The sequence shown here is derived from an EMBL/GenBank/DDBJ whole genome shotgun (WGS) entry which is preliminary data.</text>
</comment>
<reference evidence="2 3" key="1">
    <citation type="submission" date="2022-06" db="EMBL/GenBank/DDBJ databases">
        <title>Genomic Encyclopedia of Archaeal and Bacterial Type Strains, Phase II (KMG-II): from individual species to whole genera.</title>
        <authorList>
            <person name="Goeker M."/>
        </authorList>
    </citation>
    <scope>NUCLEOTIDE SEQUENCE [LARGE SCALE GENOMIC DNA]</scope>
    <source>
        <strain evidence="2 3">DSM 45037</strain>
    </source>
</reference>
<feature type="compositionally biased region" description="Pro residues" evidence="1">
    <location>
        <begin position="8"/>
        <end position="22"/>
    </location>
</feature>
<gene>
    <name evidence="2" type="ORF">LX12_004030</name>
</gene>
<dbReference type="InterPro" id="IPR004401">
    <property type="entry name" value="YbaB/EbfC"/>
</dbReference>
<feature type="compositionally biased region" description="Basic and acidic residues" evidence="1">
    <location>
        <begin position="128"/>
        <end position="137"/>
    </location>
</feature>
<dbReference type="Pfam" id="PF02575">
    <property type="entry name" value="YbaB_DNA_bd"/>
    <property type="match status" value="1"/>
</dbReference>
<evidence type="ECO:0000256" key="1">
    <source>
        <dbReference type="SAM" id="MobiDB-lite"/>
    </source>
</evidence>
<dbReference type="Proteomes" id="UP001205740">
    <property type="component" value="Unassembled WGS sequence"/>
</dbReference>
<protein>
    <submittedName>
        <fullName evidence="2">YbaB/EbfC DNA-binding family protein</fullName>
    </submittedName>
</protein>
<dbReference type="GO" id="GO:0003677">
    <property type="term" value="F:DNA binding"/>
    <property type="evidence" value="ECO:0007669"/>
    <property type="project" value="UniProtKB-KW"/>
</dbReference>